<reference evidence="1 2" key="1">
    <citation type="journal article" date="2021" name="Elife">
        <title>Chloroplast acquisition without the gene transfer in kleptoplastic sea slugs, Plakobranchus ocellatus.</title>
        <authorList>
            <person name="Maeda T."/>
            <person name="Takahashi S."/>
            <person name="Yoshida T."/>
            <person name="Shimamura S."/>
            <person name="Takaki Y."/>
            <person name="Nagai Y."/>
            <person name="Toyoda A."/>
            <person name="Suzuki Y."/>
            <person name="Arimoto A."/>
            <person name="Ishii H."/>
            <person name="Satoh N."/>
            <person name="Nishiyama T."/>
            <person name="Hasebe M."/>
            <person name="Maruyama T."/>
            <person name="Minagawa J."/>
            <person name="Obokata J."/>
            <person name="Shigenobu S."/>
        </authorList>
    </citation>
    <scope>NUCLEOTIDE SEQUENCE [LARGE SCALE GENOMIC DNA]</scope>
</reference>
<comment type="caution">
    <text evidence="1">The sequence shown here is derived from an EMBL/GenBank/DDBJ whole genome shotgun (WGS) entry which is preliminary data.</text>
</comment>
<accession>A0AAV4A964</accession>
<proteinExistence type="predicted"/>
<protein>
    <submittedName>
        <fullName evidence="1">Uncharacterized protein</fullName>
    </submittedName>
</protein>
<sequence length="96" mass="10593">MPHTSAQHRGHSAPCGAYSRLDATSERFITGVGLAPHARFKISQQGVALCTGVEQTKGNPSLYWLRRRSVIRPDRSHFGRALARSRTHVRLVSTTA</sequence>
<evidence type="ECO:0000313" key="1">
    <source>
        <dbReference type="EMBL" id="GFO03497.1"/>
    </source>
</evidence>
<evidence type="ECO:0000313" key="2">
    <source>
        <dbReference type="Proteomes" id="UP000735302"/>
    </source>
</evidence>
<gene>
    <name evidence="1" type="ORF">PoB_003000200</name>
</gene>
<dbReference type="EMBL" id="BLXT01003727">
    <property type="protein sequence ID" value="GFO03497.1"/>
    <property type="molecule type" value="Genomic_DNA"/>
</dbReference>
<name>A0AAV4A964_9GAST</name>
<dbReference type="Proteomes" id="UP000735302">
    <property type="component" value="Unassembled WGS sequence"/>
</dbReference>
<keyword evidence="2" id="KW-1185">Reference proteome</keyword>
<organism evidence="1 2">
    <name type="scientific">Plakobranchus ocellatus</name>
    <dbReference type="NCBI Taxonomy" id="259542"/>
    <lineage>
        <taxon>Eukaryota</taxon>
        <taxon>Metazoa</taxon>
        <taxon>Spiralia</taxon>
        <taxon>Lophotrochozoa</taxon>
        <taxon>Mollusca</taxon>
        <taxon>Gastropoda</taxon>
        <taxon>Heterobranchia</taxon>
        <taxon>Euthyneura</taxon>
        <taxon>Panpulmonata</taxon>
        <taxon>Sacoglossa</taxon>
        <taxon>Placobranchoidea</taxon>
        <taxon>Plakobranchidae</taxon>
        <taxon>Plakobranchus</taxon>
    </lineage>
</organism>
<dbReference type="AlphaFoldDB" id="A0AAV4A964"/>